<reference evidence="2 3" key="1">
    <citation type="journal article" date="2017" name="Sci. Rep.">
        <title>Revealing the Saline Adaptation Strategies of the Halophilic Bacterium Halomonas beimenensis through High-throughput Omics and Transposon Mutagenesis Approaches.</title>
        <authorList>
            <person name="Chen Y.H."/>
            <person name="Lin S.S."/>
            <person name="Shyu Y.T."/>
        </authorList>
    </citation>
    <scope>NUCLEOTIDE SEQUENCE [LARGE SCALE GENOMIC DNA]</scope>
    <source>
        <strain evidence="2 3">NTU-111</strain>
    </source>
</reference>
<dbReference type="NCBIfam" id="TIGR03562">
    <property type="entry name" value="osmo_induc_OsmC"/>
    <property type="match status" value="1"/>
</dbReference>
<evidence type="ECO:0000313" key="2">
    <source>
        <dbReference type="EMBL" id="ATJ83615.1"/>
    </source>
</evidence>
<feature type="region of interest" description="Disordered" evidence="1">
    <location>
        <begin position="1"/>
        <end position="28"/>
    </location>
</feature>
<gene>
    <name evidence="2" type="primary">osmC</name>
    <name evidence="2" type="ORF">BEI_2628</name>
</gene>
<proteinExistence type="predicted"/>
<dbReference type="OrthoDB" id="9807532at2"/>
<dbReference type="InterPro" id="IPR015946">
    <property type="entry name" value="KH_dom-like_a/b"/>
</dbReference>
<dbReference type="PANTHER" id="PTHR42830:SF1">
    <property type="entry name" value="OSMOTICALLY INDUCIBLE FAMILY PROTEIN"/>
    <property type="match status" value="1"/>
</dbReference>
<dbReference type="PANTHER" id="PTHR42830">
    <property type="entry name" value="OSMOTICALLY INDUCIBLE FAMILY PROTEIN"/>
    <property type="match status" value="1"/>
</dbReference>
<dbReference type="InterPro" id="IPR052707">
    <property type="entry name" value="OsmC_Ohr_Peroxiredoxin"/>
</dbReference>
<dbReference type="KEGG" id="hbe:BEI_2628"/>
<dbReference type="GO" id="GO:0004601">
    <property type="term" value="F:peroxidase activity"/>
    <property type="evidence" value="ECO:0007669"/>
    <property type="project" value="InterPro"/>
</dbReference>
<dbReference type="InterPro" id="IPR019904">
    <property type="entry name" value="Peroxiredoxin_OsmC"/>
</dbReference>
<dbReference type="Pfam" id="PF02566">
    <property type="entry name" value="OsmC"/>
    <property type="match status" value="1"/>
</dbReference>
<dbReference type="RefSeq" id="WP_097789915.1">
    <property type="nucleotide sequence ID" value="NZ_BAAADT010000011.1"/>
</dbReference>
<dbReference type="Gene3D" id="3.30.300.20">
    <property type="match status" value="1"/>
</dbReference>
<dbReference type="EMBL" id="CP021435">
    <property type="protein sequence ID" value="ATJ83615.1"/>
    <property type="molecule type" value="Genomic_DNA"/>
</dbReference>
<keyword evidence="3" id="KW-1185">Reference proteome</keyword>
<name>A0A291P9R1_9GAMM</name>
<organism evidence="2 3">
    <name type="scientific">Halomonas beimenensis</name>
    <dbReference type="NCBI Taxonomy" id="475662"/>
    <lineage>
        <taxon>Bacteria</taxon>
        <taxon>Pseudomonadati</taxon>
        <taxon>Pseudomonadota</taxon>
        <taxon>Gammaproteobacteria</taxon>
        <taxon>Oceanospirillales</taxon>
        <taxon>Halomonadaceae</taxon>
        <taxon>Halomonas</taxon>
    </lineage>
</organism>
<dbReference type="InterPro" id="IPR003718">
    <property type="entry name" value="OsmC/Ohr_fam"/>
</dbReference>
<evidence type="ECO:0000256" key="1">
    <source>
        <dbReference type="SAM" id="MobiDB-lite"/>
    </source>
</evidence>
<dbReference type="AlphaFoldDB" id="A0A291P9R1"/>
<accession>A0A291P9R1</accession>
<dbReference type="GO" id="GO:0006979">
    <property type="term" value="P:response to oxidative stress"/>
    <property type="evidence" value="ECO:0007669"/>
    <property type="project" value="InterPro"/>
</dbReference>
<protein>
    <submittedName>
        <fullName evidence="2">Osmotically inducible protein C</fullName>
    </submittedName>
</protein>
<evidence type="ECO:0000313" key="3">
    <source>
        <dbReference type="Proteomes" id="UP000219993"/>
    </source>
</evidence>
<dbReference type="InterPro" id="IPR036102">
    <property type="entry name" value="OsmC/Ohrsf"/>
</dbReference>
<dbReference type="SUPFAM" id="SSF82784">
    <property type="entry name" value="OsmC-like"/>
    <property type="match status" value="1"/>
</dbReference>
<sequence length="141" mass="14678">MSIKKFGSAHWEGSVKQGRGKVSTESGALADQPYGFNTRFEGVPGSNPEELIGAAHAGCFSMAFSMMLGEAGFEPEAIDTQATVTLDPDSLTVTGVHLDTTARVPGCDQAAFDQAAQGAKDNCPISKLLNAEITLDAKLTG</sequence>
<dbReference type="Proteomes" id="UP000219993">
    <property type="component" value="Chromosome"/>
</dbReference>